<accession>A0A914QMP7</accession>
<dbReference type="WBParaSite" id="PDA_v2.g4888.t1">
    <property type="protein sequence ID" value="PDA_v2.g4888.t1"/>
    <property type="gene ID" value="PDA_v2.g4888"/>
</dbReference>
<feature type="compositionally biased region" description="Basic residues" evidence="1">
    <location>
        <begin position="320"/>
        <end position="329"/>
    </location>
</feature>
<reference evidence="3" key="1">
    <citation type="submission" date="2022-11" db="UniProtKB">
        <authorList>
            <consortium name="WormBaseParasite"/>
        </authorList>
    </citation>
    <scope>IDENTIFICATION</scope>
</reference>
<protein>
    <submittedName>
        <fullName evidence="3">Uncharacterized protein</fullName>
    </submittedName>
</protein>
<name>A0A914QMP7_9BILA</name>
<proteinExistence type="predicted"/>
<evidence type="ECO:0000256" key="1">
    <source>
        <dbReference type="SAM" id="MobiDB-lite"/>
    </source>
</evidence>
<feature type="compositionally biased region" description="Low complexity" evidence="1">
    <location>
        <begin position="334"/>
        <end position="343"/>
    </location>
</feature>
<organism evidence="2 3">
    <name type="scientific">Panagrolaimus davidi</name>
    <dbReference type="NCBI Taxonomy" id="227884"/>
    <lineage>
        <taxon>Eukaryota</taxon>
        <taxon>Metazoa</taxon>
        <taxon>Ecdysozoa</taxon>
        <taxon>Nematoda</taxon>
        <taxon>Chromadorea</taxon>
        <taxon>Rhabditida</taxon>
        <taxon>Tylenchina</taxon>
        <taxon>Panagrolaimomorpha</taxon>
        <taxon>Panagrolaimoidea</taxon>
        <taxon>Panagrolaimidae</taxon>
        <taxon>Panagrolaimus</taxon>
    </lineage>
</organism>
<dbReference type="Proteomes" id="UP000887578">
    <property type="component" value="Unplaced"/>
</dbReference>
<sequence length="411" mass="47348">MKELNERLKVVDFPAFPGTKKRAELNCHPKFIELFNAVNTDKRNENYIVFCSSPFGARAVTEFLTALRVGCIENTFNFYDLMKDKPHLRGEEPFEPENAKAEFFRRPNTPVMVSTNLVDNLGVIIVERTVSMDYLVGGLRYTRFGRRSWCLLTEGYESIPTSMINYERRLSSTDISHNYNFNTVPSKLKIEKLIKIHPIQYSVADLNVGKESNAATATTTTKDDSAVVKNTVESVQKGEMFLKSLIGDFTMDHLDDAFKGTVEFLNEHKNSTPFENALHSALYDPINPQHILFALNLPAVQFADWEEDDEEQEEQPQQSKPKRIKKINSKKSLESSSPESTKPVNHYFQAIKDPKLEEINEKMYARRMYERQRWLCVLRDAAKAGQFIAVQKEVMEEAERLPSNIQFWDYA</sequence>
<feature type="region of interest" description="Disordered" evidence="1">
    <location>
        <begin position="306"/>
        <end position="346"/>
    </location>
</feature>
<keyword evidence="2" id="KW-1185">Reference proteome</keyword>
<evidence type="ECO:0000313" key="3">
    <source>
        <dbReference type="WBParaSite" id="PDA_v2.g4888.t1"/>
    </source>
</evidence>
<evidence type="ECO:0000313" key="2">
    <source>
        <dbReference type="Proteomes" id="UP000887578"/>
    </source>
</evidence>
<dbReference type="AlphaFoldDB" id="A0A914QMP7"/>